<evidence type="ECO:0000313" key="2">
    <source>
        <dbReference type="Proteomes" id="UP001239213"/>
    </source>
</evidence>
<dbReference type="AlphaFoldDB" id="A0AAI9XWU1"/>
<comment type="caution">
    <text evidence="1">The sequence shown here is derived from an EMBL/GenBank/DDBJ whole genome shotgun (WGS) entry which is preliminary data.</text>
</comment>
<name>A0AAI9XWU1_9PEZI</name>
<proteinExistence type="predicted"/>
<keyword evidence="2" id="KW-1185">Reference proteome</keyword>
<dbReference type="InterPro" id="IPR052523">
    <property type="entry name" value="Trichothecene_AcTrans"/>
</dbReference>
<reference evidence="1" key="1">
    <citation type="submission" date="2016-11" db="EMBL/GenBank/DDBJ databases">
        <title>The genome sequence of Colletotrichum cuscutae.</title>
        <authorList>
            <person name="Baroncelli R."/>
        </authorList>
    </citation>
    <scope>NUCLEOTIDE SEQUENCE</scope>
    <source>
        <strain evidence="1">IMI 304802</strain>
    </source>
</reference>
<dbReference type="EMBL" id="MPDP01000267">
    <property type="protein sequence ID" value="KAK1463638.1"/>
    <property type="molecule type" value="Genomic_DNA"/>
</dbReference>
<accession>A0AAI9XWU1</accession>
<sequence length="215" mass="24089">MGLTVLPALIPDIPQVYDAYFAAFKGSVILDILFPTGIDEAFREGHTKHTVEYWHKTSTQYTIKCVDVETGEVVGMALWDAFLKERTPEEYRSPGAVWLQGEQRARADELINPLSAAKEKLWAGRKYVCVGALLTKWGLDMAELAGLPVYLESSEEGFGLYKRLGFEVLQDKIVHRGGLEGKDKDVEVPLMVKMPSAAKGLTFEEWRAQGYPSFQ</sequence>
<dbReference type="InterPro" id="IPR016181">
    <property type="entry name" value="Acyl_CoA_acyltransferase"/>
</dbReference>
<gene>
    <name evidence="1" type="ORF">CCUS01_08326</name>
</gene>
<dbReference type="PANTHER" id="PTHR42791">
    <property type="entry name" value="GNAT FAMILY ACETYLTRANSFERASE"/>
    <property type="match status" value="1"/>
</dbReference>
<organism evidence="1 2">
    <name type="scientific">Colletotrichum cuscutae</name>
    <dbReference type="NCBI Taxonomy" id="1209917"/>
    <lineage>
        <taxon>Eukaryota</taxon>
        <taxon>Fungi</taxon>
        <taxon>Dikarya</taxon>
        <taxon>Ascomycota</taxon>
        <taxon>Pezizomycotina</taxon>
        <taxon>Sordariomycetes</taxon>
        <taxon>Hypocreomycetidae</taxon>
        <taxon>Glomerellales</taxon>
        <taxon>Glomerellaceae</taxon>
        <taxon>Colletotrichum</taxon>
        <taxon>Colletotrichum acutatum species complex</taxon>
    </lineage>
</organism>
<dbReference type="Proteomes" id="UP001239213">
    <property type="component" value="Unassembled WGS sequence"/>
</dbReference>
<dbReference type="SUPFAM" id="SSF55729">
    <property type="entry name" value="Acyl-CoA N-acyltransferases (Nat)"/>
    <property type="match status" value="1"/>
</dbReference>
<dbReference type="PANTHER" id="PTHR42791:SF17">
    <property type="entry name" value="ACETYLTRANSFERASE, GNAT FAMILY FAMILY (AFU_ORTHOLOGUE AFUA_8G05690)"/>
    <property type="match status" value="1"/>
</dbReference>
<protein>
    <submittedName>
        <fullName evidence="1">Acetyltransferase</fullName>
    </submittedName>
</protein>
<dbReference type="Gene3D" id="3.40.630.30">
    <property type="match status" value="1"/>
</dbReference>
<evidence type="ECO:0000313" key="1">
    <source>
        <dbReference type="EMBL" id="KAK1463638.1"/>
    </source>
</evidence>